<feature type="region of interest" description="Disordered" evidence="1">
    <location>
        <begin position="1"/>
        <end position="34"/>
    </location>
</feature>
<sequence length="118" mass="12065">MARESDPTQSPLAKASLPKVGEGVGDGIDVSVGVGVGDGIGVEVGVGVGAAGLAEPADGPDEPPPPQETRASPPSTSPAAQPRSREPRLCRTPPGPPVRRMPLTLPTQRPCMQGKFRR</sequence>
<proteinExistence type="predicted"/>
<feature type="compositionally biased region" description="Low complexity" evidence="1">
    <location>
        <begin position="69"/>
        <end position="82"/>
    </location>
</feature>
<name>A0A5P2CYI6_STRVZ</name>
<organism evidence="2 3">
    <name type="scientific">Streptomyces venezuelae</name>
    <dbReference type="NCBI Taxonomy" id="54571"/>
    <lineage>
        <taxon>Bacteria</taxon>
        <taxon>Bacillati</taxon>
        <taxon>Actinomycetota</taxon>
        <taxon>Actinomycetes</taxon>
        <taxon>Kitasatosporales</taxon>
        <taxon>Streptomycetaceae</taxon>
        <taxon>Streptomyces</taxon>
    </lineage>
</organism>
<dbReference type="EMBL" id="CP029190">
    <property type="protein sequence ID" value="QES47523.1"/>
    <property type="molecule type" value="Genomic_DNA"/>
</dbReference>
<evidence type="ECO:0000313" key="2">
    <source>
        <dbReference type="EMBL" id="QES47523.1"/>
    </source>
</evidence>
<gene>
    <name evidence="2" type="ORF">DEJ50_06465</name>
</gene>
<accession>A0A5P2CYI6</accession>
<dbReference type="AlphaFoldDB" id="A0A5P2CYI6"/>
<evidence type="ECO:0000313" key="3">
    <source>
        <dbReference type="Proteomes" id="UP000325211"/>
    </source>
</evidence>
<feature type="region of interest" description="Disordered" evidence="1">
    <location>
        <begin position="51"/>
        <end position="118"/>
    </location>
</feature>
<evidence type="ECO:0000256" key="1">
    <source>
        <dbReference type="SAM" id="MobiDB-lite"/>
    </source>
</evidence>
<dbReference type="Proteomes" id="UP000325211">
    <property type="component" value="Chromosome"/>
</dbReference>
<reference evidence="2 3" key="1">
    <citation type="submission" date="2018-05" db="EMBL/GenBank/DDBJ databases">
        <title>Streptomyces venezuelae.</title>
        <authorList>
            <person name="Kim W."/>
            <person name="Lee N."/>
            <person name="Cho B.-K."/>
        </authorList>
    </citation>
    <scope>NUCLEOTIDE SEQUENCE [LARGE SCALE GENOMIC DNA]</scope>
    <source>
        <strain evidence="2 3">ATCC 21782</strain>
    </source>
</reference>
<protein>
    <submittedName>
        <fullName evidence="2">Uncharacterized protein</fullName>
    </submittedName>
</protein>